<dbReference type="SUPFAM" id="SSF49313">
    <property type="entry name" value="Cadherin-like"/>
    <property type="match status" value="2"/>
</dbReference>
<dbReference type="PANTHER" id="PTHR24026:SF126">
    <property type="entry name" value="PROTOCADHERIN FAT 4"/>
    <property type="match status" value="1"/>
</dbReference>
<dbReference type="Pfam" id="PF17963">
    <property type="entry name" value="Big_9"/>
    <property type="match status" value="1"/>
</dbReference>
<keyword evidence="5" id="KW-1185">Reference proteome</keyword>
<dbReference type="PROSITE" id="PS00330">
    <property type="entry name" value="HEMOLYSIN_CALCIUM"/>
    <property type="match status" value="2"/>
</dbReference>
<keyword evidence="2" id="KW-1133">Transmembrane helix</keyword>
<dbReference type="RefSeq" id="WP_244763619.1">
    <property type="nucleotide sequence ID" value="NZ_JALJCJ010000008.1"/>
</dbReference>
<dbReference type="CDD" id="cd11304">
    <property type="entry name" value="Cadherin_repeat"/>
    <property type="match status" value="2"/>
</dbReference>
<protein>
    <submittedName>
        <fullName evidence="4">Cadherin domain-containing protein</fullName>
    </submittedName>
</protein>
<dbReference type="Pfam" id="PF00028">
    <property type="entry name" value="Cadherin"/>
    <property type="match status" value="1"/>
</dbReference>
<dbReference type="InterPro" id="IPR018511">
    <property type="entry name" value="Hemolysin-typ_Ca-bd_CS"/>
</dbReference>
<dbReference type="InterPro" id="IPR015919">
    <property type="entry name" value="Cadherin-like_sf"/>
</dbReference>
<dbReference type="Pfam" id="PF00353">
    <property type="entry name" value="HemolysinCabind"/>
    <property type="match status" value="5"/>
</dbReference>
<dbReference type="SMART" id="SM00112">
    <property type="entry name" value="CA"/>
    <property type="match status" value="3"/>
</dbReference>
<feature type="domain" description="Cadherin" evidence="3">
    <location>
        <begin position="897"/>
        <end position="998"/>
    </location>
</feature>
<comment type="caution">
    <text evidence="4">The sequence shown here is derived from an EMBL/GenBank/DDBJ whole genome shotgun (WGS) entry which is preliminary data.</text>
</comment>
<proteinExistence type="predicted"/>
<dbReference type="Proteomes" id="UP001177080">
    <property type="component" value="Unassembled WGS sequence"/>
</dbReference>
<dbReference type="Gene3D" id="2.150.10.10">
    <property type="entry name" value="Serralysin-like metalloprotease, C-terminal"/>
    <property type="match status" value="3"/>
</dbReference>
<evidence type="ECO:0000313" key="5">
    <source>
        <dbReference type="Proteomes" id="UP001177080"/>
    </source>
</evidence>
<dbReference type="PROSITE" id="PS50268">
    <property type="entry name" value="CADHERIN_2"/>
    <property type="match status" value="3"/>
</dbReference>
<dbReference type="Gene3D" id="2.60.40.60">
    <property type="entry name" value="Cadherins"/>
    <property type="match status" value="3"/>
</dbReference>
<organism evidence="4 5">
    <name type="scientific">Shinella curvata</name>
    <dbReference type="NCBI Taxonomy" id="1817964"/>
    <lineage>
        <taxon>Bacteria</taxon>
        <taxon>Pseudomonadati</taxon>
        <taxon>Pseudomonadota</taxon>
        <taxon>Alphaproteobacteria</taxon>
        <taxon>Hyphomicrobiales</taxon>
        <taxon>Rhizobiaceae</taxon>
        <taxon>Shinella</taxon>
    </lineage>
</organism>
<evidence type="ECO:0000256" key="1">
    <source>
        <dbReference type="ARBA" id="ARBA00022692"/>
    </source>
</evidence>
<accession>A0ABT8XM34</accession>
<dbReference type="SUPFAM" id="SSF51120">
    <property type="entry name" value="beta-Roll"/>
    <property type="match status" value="3"/>
</dbReference>
<dbReference type="InterPro" id="IPR002126">
    <property type="entry name" value="Cadherin-like_dom"/>
</dbReference>
<dbReference type="EMBL" id="WHSC02000013">
    <property type="protein sequence ID" value="MDO6124473.1"/>
    <property type="molecule type" value="Genomic_DNA"/>
</dbReference>
<name>A0ABT8XM34_9HYPH</name>
<evidence type="ECO:0000313" key="4">
    <source>
        <dbReference type="EMBL" id="MDO6124473.1"/>
    </source>
</evidence>
<feature type="domain" description="Cadherin" evidence="3">
    <location>
        <begin position="1109"/>
        <end position="1204"/>
    </location>
</feature>
<evidence type="ECO:0000256" key="2">
    <source>
        <dbReference type="ARBA" id="ARBA00022989"/>
    </source>
</evidence>
<keyword evidence="2" id="KW-0472">Membrane</keyword>
<feature type="domain" description="Cadherin" evidence="3">
    <location>
        <begin position="1003"/>
        <end position="1104"/>
    </location>
</feature>
<reference evidence="4" key="1">
    <citation type="submission" date="2022-04" db="EMBL/GenBank/DDBJ databases">
        <title>Shinella lacus sp. nov., a novel member of the genus Shinella from water.</title>
        <authorList>
            <person name="Deng Y."/>
        </authorList>
    </citation>
    <scope>NUCLEOTIDE SEQUENCE</scope>
    <source>
        <strain evidence="4">JCM 31239</strain>
    </source>
</reference>
<dbReference type="PRINTS" id="PR00313">
    <property type="entry name" value="CABNDNGRPT"/>
</dbReference>
<evidence type="ECO:0000259" key="3">
    <source>
        <dbReference type="PROSITE" id="PS50268"/>
    </source>
</evidence>
<sequence length="1345" mass="141969">MALVNTHTAGSQSGALVHTLPAGGWVTMWTSEGQDGSGSGVFQQVFSALGEKVGLETRVNQVTAGNQVLFGHVATPEGGWQTLWLNDIDLDGVYGLCFQSFNASGEPIGDAKTIDASLPSSAELTPLANGGWIISWQQWGPHGYALNSVAYAPDGTVLVGEDILAQDASAFEITGLKNGGWITTWSAPGTSGTDIFYQVFKGDGTAQSAPARVNTTVQNDQTRPEVTATSDGGWVVTWINVDRPTYNDGWGNSYQPVYSVRHQAYHANGTKNGGEVVLAATHDPLFSDGGRGFFETVDVIAGKKGSWITTWKISETLTYWAGQSTFDYNYSAIVVRLTSADGVDKGLQVVASGSTAPWSEGGYSSVESVDTIMLAGGGWVVGFIASDKDGGRYFHQCVYDIRGNFVEDQSVWGWMEFGSDIKMTASPNGGWTTTYNIRDFDTSPARPTDIYQQTFYPTLTNIYPDAVNDNLTIAETDITYLDVLANDTDDDGDALIVTQAQILSGDGRVTIDDTGRLFYHDDTRGLFDDETRTVQIRYTVEDGKGGYADAVVTLTIEGLTEPIEGDDNDNVLIGTSHGEHISGKGGNDKVYGNGGDDFIHGGAGADEIHGGDGNDILRGGDGKLRGGDGKDVLYGDAGDDDIDATEGDVAYGGAGNDLIRVYGTGARVFGNAGDDRLVSLGGTGVLDGGEGTDIYYANQRHPSLEGLNFANIEILEADPDVYGTISQFESFSTIRGWGRQPALHIVNAGVIDLADELDLNRAIVYASAFGNSIKTGKRDDTLVGGAGNDTLDGNGGSNILTGGLGKDTFVFRPDTNYAISIVTDFSAGDKIALDGLPAVRSLADIALLVTDDGKKDIEDAVLNFTKDGRSVSVKLQGVDWRTLTVNDFTRINTAPDFSAPRQIDFIENASVTSPLLSFAARDAQGDVITYSVGGDDALFFSVNSLGQLRFKASPDFEAKADKNHDGIFSIQLRASDGDLTTAQTLLVKILNANDAPVITSNGSGTTANITLAENTAKVTRMTAFDADSGSKLTFSIVGGADKAKFGIDKSTGALSFLSNPDFEKPGDADKNNIYSVTVRVSDGNLIDTQTLNVKIGNANEAPVITSNAGAATATISVQENKVGVTKITAADVDSGSKLTFSIIDGADKTKFAIDKTTGLLTFLSAPDFEKPGDADKNNIYTVKVQVSDGRLNDMQTLTVRVTDVIGFTKTGTSKSETLRGASEQDILNGKAGKDLLVGGAGSDSFVFDTKLGPAEVDTIDDFTVKSDKILLDDDIFTKVGKVGPLASSAFAIGAKAGDASDRIIYNKATGAIWYDPDGNGALAATQFAIVDKGLSISAADFLIIA</sequence>
<dbReference type="PANTHER" id="PTHR24026">
    <property type="entry name" value="FAT ATYPICAL CADHERIN-RELATED"/>
    <property type="match status" value="1"/>
</dbReference>
<gene>
    <name evidence="4" type="ORF">GB928_025090</name>
</gene>
<dbReference type="InterPro" id="IPR011049">
    <property type="entry name" value="Serralysin-like_metalloprot_C"/>
</dbReference>
<dbReference type="InterPro" id="IPR001343">
    <property type="entry name" value="Hemolysn_Ca-bd"/>
</dbReference>
<keyword evidence="1" id="KW-0812">Transmembrane</keyword>